<gene>
    <name evidence="1" type="ORF">L6164_018316</name>
</gene>
<accession>A0ACB9NAV4</accession>
<proteinExistence type="predicted"/>
<evidence type="ECO:0000313" key="1">
    <source>
        <dbReference type="EMBL" id="KAI4333524.1"/>
    </source>
</evidence>
<reference evidence="1 2" key="1">
    <citation type="journal article" date="2022" name="DNA Res.">
        <title>Chromosomal-level genome assembly of the orchid tree Bauhinia variegata (Leguminosae; Cercidoideae) supports the allotetraploid origin hypothesis of Bauhinia.</title>
        <authorList>
            <person name="Zhong Y."/>
            <person name="Chen Y."/>
            <person name="Zheng D."/>
            <person name="Pang J."/>
            <person name="Liu Y."/>
            <person name="Luo S."/>
            <person name="Meng S."/>
            <person name="Qian L."/>
            <person name="Wei D."/>
            <person name="Dai S."/>
            <person name="Zhou R."/>
        </authorList>
    </citation>
    <scope>NUCLEOTIDE SEQUENCE [LARGE SCALE GENOMIC DNA]</scope>
    <source>
        <strain evidence="1">BV-YZ2020</strain>
    </source>
</reference>
<protein>
    <submittedName>
        <fullName evidence="1">Uncharacterized protein</fullName>
    </submittedName>
</protein>
<keyword evidence="2" id="KW-1185">Reference proteome</keyword>
<sequence length="572" mass="62887">MNKFTGLIPSELGNLGNLQDLNLSDNNLEGPLPSQMSNCTKMISFDVGFNFLNGSFPPSFRSWTRLSMLILRENHFAGGIPDFISEFEKLSELQLGGNLFGGEIPESMGQLKNLIYGLNLSSNGLTGGIPSELGMLQKLQRLDLSFNNLTGSIEVLGKLSSLIEVNISYNSFDGAVPDTLVTLLNSSPSSFLGNPDLCVSCSSSGGSSCTENSNLKLCDTNSANQKGLSKVKIAMIALGSSLFAVFLLLGLVYVILFVRRSKQDLEMLPNQVSSSLLDKVMKATDNLDDQHIVGRGAHGVVYKAVVGPDDVLAVKKLEFAGDLGPSLSMTREIETIGRIRHRNLVRFRDFWLKGDYGLISYNYMQSGSLYDILHEMYPPPPLEWRVRYKIALGISHGLAYLHYDCDPVILHQDIKPQNILLDSDMEPHIADFGIAKLLEQSSTSTLTTLIPGTVGYIAPESAFTPFRSRKADVYSYGVVLLEIITRKKVLDSSFLEGTDIVGWVQSVWERTGEIDRIVDSSFAEEFSNAEVKKQATQVLLVALSCAEKDPNMRPTMRDVIKLLLKATKRSGS</sequence>
<name>A0ACB9NAV4_BAUVA</name>
<organism evidence="1 2">
    <name type="scientific">Bauhinia variegata</name>
    <name type="common">Purple orchid tree</name>
    <name type="synonym">Phanera variegata</name>
    <dbReference type="NCBI Taxonomy" id="167791"/>
    <lineage>
        <taxon>Eukaryota</taxon>
        <taxon>Viridiplantae</taxon>
        <taxon>Streptophyta</taxon>
        <taxon>Embryophyta</taxon>
        <taxon>Tracheophyta</taxon>
        <taxon>Spermatophyta</taxon>
        <taxon>Magnoliopsida</taxon>
        <taxon>eudicotyledons</taxon>
        <taxon>Gunneridae</taxon>
        <taxon>Pentapetalae</taxon>
        <taxon>rosids</taxon>
        <taxon>fabids</taxon>
        <taxon>Fabales</taxon>
        <taxon>Fabaceae</taxon>
        <taxon>Cercidoideae</taxon>
        <taxon>Cercideae</taxon>
        <taxon>Bauhiniinae</taxon>
        <taxon>Bauhinia</taxon>
    </lineage>
</organism>
<dbReference type="EMBL" id="CM039432">
    <property type="protein sequence ID" value="KAI4333524.1"/>
    <property type="molecule type" value="Genomic_DNA"/>
</dbReference>
<dbReference type="Proteomes" id="UP000828941">
    <property type="component" value="Chromosome 7"/>
</dbReference>
<comment type="caution">
    <text evidence="1">The sequence shown here is derived from an EMBL/GenBank/DDBJ whole genome shotgun (WGS) entry which is preliminary data.</text>
</comment>
<evidence type="ECO:0000313" key="2">
    <source>
        <dbReference type="Proteomes" id="UP000828941"/>
    </source>
</evidence>